<dbReference type="GO" id="GO:0015562">
    <property type="term" value="F:efflux transmembrane transporter activity"/>
    <property type="evidence" value="ECO:0007669"/>
    <property type="project" value="InterPro"/>
</dbReference>
<dbReference type="InterPro" id="IPR010131">
    <property type="entry name" value="MdtP/NodT-like"/>
</dbReference>
<reference evidence="10 11" key="1">
    <citation type="submission" date="2019-03" db="EMBL/GenBank/DDBJ databases">
        <title>Genomic Encyclopedia of Type Strains, Phase IV (KMG-IV): sequencing the most valuable type-strain genomes for metagenomic binning, comparative biology and taxonomic classification.</title>
        <authorList>
            <person name="Goeker M."/>
        </authorList>
    </citation>
    <scope>NUCLEOTIDE SEQUENCE [LARGE SCALE GENOMIC DNA]</scope>
    <source>
        <strain evidence="10 11">DSM 654</strain>
    </source>
</reference>
<evidence type="ECO:0000256" key="5">
    <source>
        <dbReference type="ARBA" id="ARBA00022729"/>
    </source>
</evidence>
<keyword evidence="8 9" id="KW-0449">Lipoprotein</keyword>
<dbReference type="EMBL" id="SMBU01000008">
    <property type="protein sequence ID" value="TCV00416.1"/>
    <property type="molecule type" value="Genomic_DNA"/>
</dbReference>
<comment type="similarity">
    <text evidence="2 9">Belongs to the outer membrane factor (OMF) (TC 1.B.17) family.</text>
</comment>
<protein>
    <submittedName>
        <fullName evidence="10">Multidrug efflux system outer membrane protein</fullName>
    </submittedName>
</protein>
<dbReference type="Pfam" id="PF02321">
    <property type="entry name" value="OEP"/>
    <property type="match status" value="2"/>
</dbReference>
<dbReference type="InterPro" id="IPR003423">
    <property type="entry name" value="OMP_efflux"/>
</dbReference>
<name>A0A4R3V629_ROSSA</name>
<dbReference type="AlphaFoldDB" id="A0A4R3V629"/>
<dbReference type="PROSITE" id="PS51257">
    <property type="entry name" value="PROKAR_LIPOPROTEIN"/>
    <property type="match status" value="1"/>
</dbReference>
<dbReference type="PANTHER" id="PTHR30203:SF20">
    <property type="entry name" value="MULTIDRUG RESISTANCE OUTER MEMBRANE PROTEIN MDTP-RELATED"/>
    <property type="match status" value="1"/>
</dbReference>
<dbReference type="NCBIfam" id="TIGR01845">
    <property type="entry name" value="outer_NodT"/>
    <property type="match status" value="1"/>
</dbReference>
<keyword evidence="5" id="KW-0732">Signal</keyword>
<keyword evidence="6 9" id="KW-0472">Membrane</keyword>
<dbReference type="PANTHER" id="PTHR30203">
    <property type="entry name" value="OUTER MEMBRANE CATION EFFLUX PROTEIN"/>
    <property type="match status" value="1"/>
</dbReference>
<keyword evidence="4 9" id="KW-0812">Transmembrane</keyword>
<keyword evidence="7 9" id="KW-0564">Palmitate</keyword>
<evidence type="ECO:0000256" key="7">
    <source>
        <dbReference type="ARBA" id="ARBA00023139"/>
    </source>
</evidence>
<dbReference type="SUPFAM" id="SSF56954">
    <property type="entry name" value="Outer membrane efflux proteins (OEP)"/>
    <property type="match status" value="1"/>
</dbReference>
<comment type="subcellular location">
    <subcellularLocation>
        <location evidence="9">Cell membrane</location>
        <topology evidence="9">Lipid-anchor</topology>
    </subcellularLocation>
    <subcellularLocation>
        <location evidence="1">Membrane</location>
    </subcellularLocation>
</comment>
<keyword evidence="3 9" id="KW-1134">Transmembrane beta strand</keyword>
<evidence type="ECO:0000256" key="4">
    <source>
        <dbReference type="ARBA" id="ARBA00022692"/>
    </source>
</evidence>
<evidence type="ECO:0000256" key="1">
    <source>
        <dbReference type="ARBA" id="ARBA00004370"/>
    </source>
</evidence>
<accession>A0A4R3V629</accession>
<dbReference type="OrthoDB" id="9770517at2"/>
<evidence type="ECO:0000313" key="11">
    <source>
        <dbReference type="Proteomes" id="UP000295110"/>
    </source>
</evidence>
<keyword evidence="11" id="KW-1185">Reference proteome</keyword>
<dbReference type="Gene3D" id="2.20.200.10">
    <property type="entry name" value="Outer membrane efflux proteins (OEP)"/>
    <property type="match status" value="1"/>
</dbReference>
<dbReference type="Gene3D" id="1.20.1600.10">
    <property type="entry name" value="Outer membrane efflux proteins (OEP)"/>
    <property type="match status" value="1"/>
</dbReference>
<evidence type="ECO:0000256" key="8">
    <source>
        <dbReference type="ARBA" id="ARBA00023288"/>
    </source>
</evidence>
<evidence type="ECO:0000256" key="3">
    <source>
        <dbReference type="ARBA" id="ARBA00022452"/>
    </source>
</evidence>
<evidence type="ECO:0000313" key="10">
    <source>
        <dbReference type="EMBL" id="TCV00416.1"/>
    </source>
</evidence>
<gene>
    <name evidence="10" type="ORF">EV671_1008171</name>
</gene>
<dbReference type="Proteomes" id="UP000295110">
    <property type="component" value="Unassembled WGS sequence"/>
</dbReference>
<comment type="caution">
    <text evidence="10">The sequence shown here is derived from an EMBL/GenBank/DDBJ whole genome shotgun (WGS) entry which is preliminary data.</text>
</comment>
<evidence type="ECO:0000256" key="6">
    <source>
        <dbReference type="ARBA" id="ARBA00023136"/>
    </source>
</evidence>
<sequence length="488" mass="51676">MPPRLNPLDHSFALTLLVAVLSAVLLCSCASVPPEPHAVAQPDAAPAELPADIRLAGAQAWPAQRWWASYGDAQLDALVDRALQASPSLAAAAARVEAARSALVVSRAAAGAEAGVSADANRQHYSANGLLPPPIGGASFNEFSVKLQARYDFDLWGRNRAQVAAAAGEAFAREAEQVQVREKVGGAVARSYFELQSLWALAANLREQAAAQQLLVDDKARRIVHGLASADEARVEQARLAELRARIAEAEAGAVGQREALRALLGHGDDAIATLQPRPLPTGQAMLPQRLGYELLARRPDLQAARWRVEASMSRVEAARAAFYPDVNLAASVGLDSLTLPNLLKTASRTFFAGPSLALPLFTTGALKGQLGGARSARDELIADYDHRVLDAVRDVAQAAAALQGLAAQASQQHEATVLTQAQQRSSEARLRQGLADRAATVQAGLAVLRERQAGLQLDRQRLQTEVALTQALGGGFHAEASTQISRN</sequence>
<evidence type="ECO:0000256" key="2">
    <source>
        <dbReference type="ARBA" id="ARBA00007613"/>
    </source>
</evidence>
<proteinExistence type="inferred from homology"/>
<dbReference type="RefSeq" id="WP_132571063.1">
    <property type="nucleotide sequence ID" value="NZ_CBCSGL010000048.1"/>
</dbReference>
<evidence type="ECO:0000256" key="9">
    <source>
        <dbReference type="RuleBase" id="RU362097"/>
    </source>
</evidence>
<dbReference type="GO" id="GO:0005886">
    <property type="term" value="C:plasma membrane"/>
    <property type="evidence" value="ECO:0007669"/>
    <property type="project" value="UniProtKB-SubCell"/>
</dbReference>
<organism evidence="10 11">
    <name type="scientific">Roseateles saccharophilus</name>
    <name type="common">Pseudomonas saccharophila</name>
    <dbReference type="NCBI Taxonomy" id="304"/>
    <lineage>
        <taxon>Bacteria</taxon>
        <taxon>Pseudomonadati</taxon>
        <taxon>Pseudomonadota</taxon>
        <taxon>Betaproteobacteria</taxon>
        <taxon>Burkholderiales</taxon>
        <taxon>Sphaerotilaceae</taxon>
        <taxon>Roseateles</taxon>
    </lineage>
</organism>